<dbReference type="InterPro" id="IPR035906">
    <property type="entry name" value="MetI-like_sf"/>
</dbReference>
<evidence type="ECO:0000256" key="5">
    <source>
        <dbReference type="ARBA" id="ARBA00023136"/>
    </source>
</evidence>
<evidence type="ECO:0000313" key="8">
    <source>
        <dbReference type="EMBL" id="MBD8035782.1"/>
    </source>
</evidence>
<dbReference type="Proteomes" id="UP000619101">
    <property type="component" value="Unassembled WGS sequence"/>
</dbReference>
<keyword evidence="2 6" id="KW-0813">Transport</keyword>
<dbReference type="PROSITE" id="PS50928">
    <property type="entry name" value="ABC_TM1"/>
    <property type="match status" value="1"/>
</dbReference>
<evidence type="ECO:0000256" key="2">
    <source>
        <dbReference type="ARBA" id="ARBA00022448"/>
    </source>
</evidence>
<dbReference type="SUPFAM" id="SSF161098">
    <property type="entry name" value="MetI-like"/>
    <property type="match status" value="1"/>
</dbReference>
<dbReference type="RefSeq" id="WP_191698762.1">
    <property type="nucleotide sequence ID" value="NZ_JACSPZ010000002.1"/>
</dbReference>
<gene>
    <name evidence="8" type="ORF">H9635_03445</name>
</gene>
<dbReference type="EMBL" id="JACSPZ010000002">
    <property type="protein sequence ID" value="MBD8035782.1"/>
    <property type="molecule type" value="Genomic_DNA"/>
</dbReference>
<evidence type="ECO:0000259" key="7">
    <source>
        <dbReference type="PROSITE" id="PS50928"/>
    </source>
</evidence>
<protein>
    <submittedName>
        <fullName evidence="8">ABC transporter permease</fullName>
    </submittedName>
</protein>
<feature type="domain" description="ABC transmembrane type-1" evidence="7">
    <location>
        <begin position="28"/>
        <end position="208"/>
    </location>
</feature>
<accession>A0ABR8XV09</accession>
<evidence type="ECO:0000256" key="4">
    <source>
        <dbReference type="ARBA" id="ARBA00022989"/>
    </source>
</evidence>
<evidence type="ECO:0000256" key="1">
    <source>
        <dbReference type="ARBA" id="ARBA00004141"/>
    </source>
</evidence>
<keyword evidence="4 6" id="KW-1133">Transmembrane helix</keyword>
<dbReference type="InterPro" id="IPR051204">
    <property type="entry name" value="ABC_transp_perm/SBD"/>
</dbReference>
<proteinExistence type="inferred from homology"/>
<keyword evidence="9" id="KW-1185">Reference proteome</keyword>
<keyword evidence="5 6" id="KW-0472">Membrane</keyword>
<comment type="similarity">
    <text evidence="6">Belongs to the binding-protein-dependent transport system permease family.</text>
</comment>
<feature type="transmembrane region" description="Helical" evidence="6">
    <location>
        <begin position="92"/>
        <end position="113"/>
    </location>
</feature>
<evidence type="ECO:0000313" key="9">
    <source>
        <dbReference type="Proteomes" id="UP000619101"/>
    </source>
</evidence>
<sequence>MEDLSQLSTFEQLFYYFKENGLYVLELFFTHFYISVYGVLLAALIGIPIGIFIAKNMKLAGFIITLANIIQTIPALALMAMIMLVLGLGKSTVIATVFLYSLLPIIKNTYTGITTINKSLTDAGRGMGMTRRQILYMIELPLSLSIIITGIRIALVIAIGITAIGAFIGAGGLGDIIIRGTNATDGTAIILAGAIPTALMAVIVDIGLGWLERRFDPEKRQQRLKKATISNAGVE</sequence>
<comment type="caution">
    <text evidence="8">The sequence shown here is derived from an EMBL/GenBank/DDBJ whole genome shotgun (WGS) entry which is preliminary data.</text>
</comment>
<dbReference type="Gene3D" id="1.10.3720.10">
    <property type="entry name" value="MetI-like"/>
    <property type="match status" value="1"/>
</dbReference>
<name>A0ABR8XV09_9BACL</name>
<feature type="transmembrane region" description="Helical" evidence="6">
    <location>
        <begin position="32"/>
        <end position="54"/>
    </location>
</feature>
<comment type="subcellular location">
    <subcellularLocation>
        <location evidence="6">Cell membrane</location>
        <topology evidence="6">Multi-pass membrane protein</topology>
    </subcellularLocation>
    <subcellularLocation>
        <location evidence="1">Membrane</location>
        <topology evidence="1">Multi-pass membrane protein</topology>
    </subcellularLocation>
</comment>
<evidence type="ECO:0000256" key="6">
    <source>
        <dbReference type="RuleBase" id="RU363032"/>
    </source>
</evidence>
<feature type="transmembrane region" description="Helical" evidence="6">
    <location>
        <begin position="61"/>
        <end position="86"/>
    </location>
</feature>
<evidence type="ECO:0000256" key="3">
    <source>
        <dbReference type="ARBA" id="ARBA00022692"/>
    </source>
</evidence>
<dbReference type="PANTHER" id="PTHR30177">
    <property type="entry name" value="GLYCINE BETAINE/L-PROLINE TRANSPORT SYSTEM PERMEASE PROTEIN PROW"/>
    <property type="match status" value="1"/>
</dbReference>
<organism evidence="8 9">
    <name type="scientific">Solibacillus faecavium</name>
    <dbReference type="NCBI Taxonomy" id="2762221"/>
    <lineage>
        <taxon>Bacteria</taxon>
        <taxon>Bacillati</taxon>
        <taxon>Bacillota</taxon>
        <taxon>Bacilli</taxon>
        <taxon>Bacillales</taxon>
        <taxon>Caryophanaceae</taxon>
        <taxon>Solibacillus</taxon>
    </lineage>
</organism>
<dbReference type="Pfam" id="PF00528">
    <property type="entry name" value="BPD_transp_1"/>
    <property type="match status" value="1"/>
</dbReference>
<dbReference type="InterPro" id="IPR000515">
    <property type="entry name" value="MetI-like"/>
</dbReference>
<reference evidence="8 9" key="1">
    <citation type="submission" date="2020-08" db="EMBL/GenBank/DDBJ databases">
        <title>A Genomic Blueprint of the Chicken Gut Microbiome.</title>
        <authorList>
            <person name="Gilroy R."/>
            <person name="Ravi A."/>
            <person name="Getino M."/>
            <person name="Pursley I."/>
            <person name="Horton D.L."/>
            <person name="Alikhan N.-F."/>
            <person name="Baker D."/>
            <person name="Gharbi K."/>
            <person name="Hall N."/>
            <person name="Watson M."/>
            <person name="Adriaenssens E.M."/>
            <person name="Foster-Nyarko E."/>
            <person name="Jarju S."/>
            <person name="Secka A."/>
            <person name="Antonio M."/>
            <person name="Oren A."/>
            <person name="Chaudhuri R."/>
            <person name="La Ragione R.M."/>
            <person name="Hildebrand F."/>
            <person name="Pallen M.J."/>
        </authorList>
    </citation>
    <scope>NUCLEOTIDE SEQUENCE [LARGE SCALE GENOMIC DNA]</scope>
    <source>
        <strain evidence="8 9">A46</strain>
    </source>
</reference>
<feature type="transmembrane region" description="Helical" evidence="6">
    <location>
        <begin position="187"/>
        <end position="211"/>
    </location>
</feature>
<dbReference type="CDD" id="cd06261">
    <property type="entry name" value="TM_PBP2"/>
    <property type="match status" value="1"/>
</dbReference>
<feature type="transmembrane region" description="Helical" evidence="6">
    <location>
        <begin position="134"/>
        <end position="167"/>
    </location>
</feature>
<dbReference type="PANTHER" id="PTHR30177:SF4">
    <property type="entry name" value="OSMOPROTECTANT IMPORT PERMEASE PROTEIN OSMW"/>
    <property type="match status" value="1"/>
</dbReference>
<keyword evidence="3 6" id="KW-0812">Transmembrane</keyword>